<dbReference type="Gene3D" id="3.40.30.10">
    <property type="entry name" value="Glutaredoxin"/>
    <property type="match status" value="1"/>
</dbReference>
<dbReference type="EC" id="2.5.1.18" evidence="2"/>
<dbReference type="SUPFAM" id="SSF47616">
    <property type="entry name" value="GST C-terminal domain-like"/>
    <property type="match status" value="1"/>
</dbReference>
<evidence type="ECO:0000259" key="1">
    <source>
        <dbReference type="PROSITE" id="PS50404"/>
    </source>
</evidence>
<sequence>MMKILCSPTSPYSAKVRMAARHLGFRYMEVMVDTVAGPAELTDNNPLGKIPVLLHGKDKAVYDSRAIMQFLNRKSDGKLYPEKDRKRTEAEILEALADGICDCLLAIVYEKRMRPEEKQHAPWTERQWEKARRALDMLEKNPPKIGKRLHGGHFALAATLGYLGLRFAGQWEEDHPKLVAWALEFADRFPHYGAMKPQQP</sequence>
<dbReference type="GO" id="GO:0016034">
    <property type="term" value="F:maleylacetoacetate isomerase activity"/>
    <property type="evidence" value="ECO:0007669"/>
    <property type="project" value="TreeGrafter"/>
</dbReference>
<dbReference type="GO" id="GO:0004364">
    <property type="term" value="F:glutathione transferase activity"/>
    <property type="evidence" value="ECO:0007669"/>
    <property type="project" value="UniProtKB-EC"/>
</dbReference>
<dbReference type="InterPro" id="IPR036282">
    <property type="entry name" value="Glutathione-S-Trfase_C_sf"/>
</dbReference>
<dbReference type="InterPro" id="IPR036249">
    <property type="entry name" value="Thioredoxin-like_sf"/>
</dbReference>
<feature type="domain" description="GST N-terminal" evidence="1">
    <location>
        <begin position="1"/>
        <end position="79"/>
    </location>
</feature>
<dbReference type="InterPro" id="IPR040079">
    <property type="entry name" value="Glutathione_S-Trfase"/>
</dbReference>
<reference evidence="2 3" key="1">
    <citation type="submission" date="2020-08" db="EMBL/GenBank/DDBJ databases">
        <title>Genomic Encyclopedia of Type Strains, Phase IV (KMG-IV): sequencing the most valuable type-strain genomes for metagenomic binning, comparative biology and taxonomic classification.</title>
        <authorList>
            <person name="Goeker M."/>
        </authorList>
    </citation>
    <scope>NUCLEOTIDE SEQUENCE [LARGE SCALE GENOMIC DNA]</scope>
    <source>
        <strain evidence="2 3">DSM 29853</strain>
    </source>
</reference>
<dbReference type="PANTHER" id="PTHR42673:SF4">
    <property type="entry name" value="MALEYLACETOACETATE ISOMERASE"/>
    <property type="match status" value="1"/>
</dbReference>
<dbReference type="Pfam" id="PF13417">
    <property type="entry name" value="GST_N_3"/>
    <property type="match status" value="1"/>
</dbReference>
<gene>
    <name evidence="2" type="ORF">GGR23_002733</name>
</gene>
<dbReference type="GO" id="GO:0006749">
    <property type="term" value="P:glutathione metabolic process"/>
    <property type="evidence" value="ECO:0007669"/>
    <property type="project" value="TreeGrafter"/>
</dbReference>
<evidence type="ECO:0000313" key="2">
    <source>
        <dbReference type="EMBL" id="MBB4065526.1"/>
    </source>
</evidence>
<name>A0A7W6J7X8_9HYPH</name>
<protein>
    <submittedName>
        <fullName evidence="2">Glutathione S-transferase</fullName>
        <ecNumber evidence="2">2.5.1.18</ecNumber>
    </submittedName>
</protein>
<evidence type="ECO:0000313" key="3">
    <source>
        <dbReference type="Proteomes" id="UP000528286"/>
    </source>
</evidence>
<accession>A0A7W6J7X8</accession>
<comment type="caution">
    <text evidence="2">The sequence shown here is derived from an EMBL/GenBank/DDBJ whole genome shotgun (WGS) entry which is preliminary data.</text>
</comment>
<dbReference type="InterPro" id="IPR004045">
    <property type="entry name" value="Glutathione_S-Trfase_N"/>
</dbReference>
<dbReference type="SUPFAM" id="SSF52833">
    <property type="entry name" value="Thioredoxin-like"/>
    <property type="match status" value="1"/>
</dbReference>
<organism evidence="2 3">
    <name type="scientific">Gellertiella hungarica</name>
    <dbReference type="NCBI Taxonomy" id="1572859"/>
    <lineage>
        <taxon>Bacteria</taxon>
        <taxon>Pseudomonadati</taxon>
        <taxon>Pseudomonadota</taxon>
        <taxon>Alphaproteobacteria</taxon>
        <taxon>Hyphomicrobiales</taxon>
        <taxon>Rhizobiaceae</taxon>
        <taxon>Gellertiella</taxon>
    </lineage>
</organism>
<dbReference type="EMBL" id="JACIEZ010000005">
    <property type="protein sequence ID" value="MBB4065526.1"/>
    <property type="molecule type" value="Genomic_DNA"/>
</dbReference>
<dbReference type="Gene3D" id="1.20.1050.10">
    <property type="match status" value="1"/>
</dbReference>
<dbReference type="Pfam" id="PF13410">
    <property type="entry name" value="GST_C_2"/>
    <property type="match status" value="1"/>
</dbReference>
<dbReference type="CDD" id="cd03205">
    <property type="entry name" value="GST_C_6"/>
    <property type="match status" value="1"/>
</dbReference>
<dbReference type="SFLD" id="SFLDS00019">
    <property type="entry name" value="Glutathione_Transferase_(cytos"/>
    <property type="match status" value="1"/>
</dbReference>
<keyword evidence="2" id="KW-0808">Transferase</keyword>
<dbReference type="PROSITE" id="PS50404">
    <property type="entry name" value="GST_NTER"/>
    <property type="match status" value="1"/>
</dbReference>
<dbReference type="Proteomes" id="UP000528286">
    <property type="component" value="Unassembled WGS sequence"/>
</dbReference>
<dbReference type="AlphaFoldDB" id="A0A7W6J7X8"/>
<dbReference type="PANTHER" id="PTHR42673">
    <property type="entry name" value="MALEYLACETOACETATE ISOMERASE"/>
    <property type="match status" value="1"/>
</dbReference>
<proteinExistence type="predicted"/>
<dbReference type="GO" id="GO:0006559">
    <property type="term" value="P:L-phenylalanine catabolic process"/>
    <property type="evidence" value="ECO:0007669"/>
    <property type="project" value="TreeGrafter"/>
</dbReference>
<keyword evidence="3" id="KW-1185">Reference proteome</keyword>